<dbReference type="InterPro" id="IPR027417">
    <property type="entry name" value="P-loop_NTPase"/>
</dbReference>
<dbReference type="InterPro" id="IPR040980">
    <property type="entry name" value="SWI2_SNF2"/>
</dbReference>
<name>A0A4P6UV17_9BACL</name>
<dbReference type="SUPFAM" id="SSF52540">
    <property type="entry name" value="P-loop containing nucleoside triphosphate hydrolases"/>
    <property type="match status" value="1"/>
</dbReference>
<dbReference type="InterPro" id="IPR014001">
    <property type="entry name" value="Helicase_ATP-bd"/>
</dbReference>
<dbReference type="InterPro" id="IPR007409">
    <property type="entry name" value="Restrct_endonuc_type1_HsdR_N"/>
</dbReference>
<keyword evidence="2" id="KW-0378">Hydrolase</keyword>
<dbReference type="KEGG" id="uth:DKZ56_00325"/>
<dbReference type="REBASE" id="303689">
    <property type="entry name" value="UthLM102ORF335P"/>
</dbReference>
<evidence type="ECO:0000313" key="3">
    <source>
        <dbReference type="Proteomes" id="UP000291151"/>
    </source>
</evidence>
<dbReference type="EMBL" id="CP036528">
    <property type="protein sequence ID" value="QBK27054.1"/>
    <property type="molecule type" value="Genomic_DNA"/>
</dbReference>
<dbReference type="SMART" id="SM00487">
    <property type="entry name" value="DEXDc"/>
    <property type="match status" value="1"/>
</dbReference>
<evidence type="ECO:0000259" key="1">
    <source>
        <dbReference type="PROSITE" id="PS51192"/>
    </source>
</evidence>
<protein>
    <submittedName>
        <fullName evidence="2">Type I restriction endonuclease subunit R</fullName>
    </submittedName>
</protein>
<dbReference type="GO" id="GO:0009035">
    <property type="term" value="F:type I site-specific deoxyribonuclease activity"/>
    <property type="evidence" value="ECO:0007669"/>
    <property type="project" value="UniProtKB-EC"/>
</dbReference>
<feature type="domain" description="Helicase ATP-binding" evidence="1">
    <location>
        <begin position="286"/>
        <end position="480"/>
    </location>
</feature>
<reference evidence="2 3" key="1">
    <citation type="submission" date="2019-02" db="EMBL/GenBank/DDBJ databases">
        <title>Ureibacillus thermophilus.</title>
        <authorList>
            <person name="Sunny J.S."/>
            <person name="Natarajan A."/>
            <person name="Saleena L.M."/>
        </authorList>
    </citation>
    <scope>NUCLEOTIDE SEQUENCE [LARGE SCALE GENOMIC DNA]</scope>
    <source>
        <strain evidence="2 3">LM102</strain>
    </source>
</reference>
<accession>A0A4P6UV17</accession>
<dbReference type="AlphaFoldDB" id="A0A4P6UV17"/>
<dbReference type="InterPro" id="IPR055180">
    <property type="entry name" value="HsdR_RecA-like_helicase_dom_2"/>
</dbReference>
<keyword evidence="3" id="KW-1185">Reference proteome</keyword>
<evidence type="ECO:0000313" key="2">
    <source>
        <dbReference type="EMBL" id="QBK27054.1"/>
    </source>
</evidence>
<gene>
    <name evidence="2" type="ORF">DKZ56_00325</name>
</gene>
<dbReference type="Proteomes" id="UP000291151">
    <property type="component" value="Chromosome"/>
</dbReference>
<dbReference type="PANTHER" id="PTHR42927:SF1">
    <property type="entry name" value="HELICASE SUPERFAMILY 1 AND 2 DOMAIN-CONTAINING PROTEIN"/>
    <property type="match status" value="1"/>
</dbReference>
<dbReference type="PROSITE" id="PS51192">
    <property type="entry name" value="HELICASE_ATP_BIND_1"/>
    <property type="match status" value="1"/>
</dbReference>
<dbReference type="GO" id="GO:0003677">
    <property type="term" value="F:DNA binding"/>
    <property type="evidence" value="ECO:0007669"/>
    <property type="project" value="UniProtKB-KW"/>
</dbReference>
<dbReference type="CDD" id="cd22332">
    <property type="entry name" value="HsdR_N"/>
    <property type="match status" value="1"/>
</dbReference>
<dbReference type="Pfam" id="PF04313">
    <property type="entry name" value="HSDR_N"/>
    <property type="match status" value="1"/>
</dbReference>
<dbReference type="Gene3D" id="3.40.50.300">
    <property type="entry name" value="P-loop containing nucleotide triphosphate hydrolases"/>
    <property type="match status" value="2"/>
</dbReference>
<dbReference type="Pfam" id="PF22679">
    <property type="entry name" value="T1R_D3-like"/>
    <property type="match status" value="1"/>
</dbReference>
<keyword evidence="2" id="KW-0255">Endonuclease</keyword>
<dbReference type="PANTHER" id="PTHR42927">
    <property type="entry name" value="HELICASE SUPERFAMILY 1 AND 2 DOMAIN-CONTAINING PROTEIN"/>
    <property type="match status" value="1"/>
</dbReference>
<keyword evidence="2" id="KW-0540">Nuclease</keyword>
<sequence length="977" mass="114147">MSERKVEEIIESHLVQQNGYVPRLHLNYDATYCVDKELLLQFLSSTQSEVVDTLKRRYGDMFETRLFKRIFDQIKKKGIVHVLRNGVKEGEFKLTLYYKKPASSKLNMTAVKNYQSNIFSVMRQVHYSKKTPNKSLDMVLFINGLPIVTMELKNTLTKQSVHDAIRQYQKDRDPKEPLFELGRCLVHFAVDDQEVYMTTMLNGENTVFLPFNKGYNYGKGNPPNPFGLKTDYLWRDILTKESLSLIIEKYAQLIEEKDEETNKVKRKLIFPRYHQFEVVRLLLKRARHDGAGHRYLIQHSAGSGKSNSITWLAHQLVELKDMTDEHPVFDSVIVVTDRKVLDKQLRNNIKQFAQVDGVIGAATNSAELRAYLEVGKKIIVTTIQKFPYVVDGIDGLSQYKFAIIIDEAHSSQGGNTAAKMNAILSKDETDEEELTAEDKINQFIESRKMPPNVSYFAFTATPKNKTLELFGEKQSDGTFKPFHVYSMRQAIEEGFILDVLQNYTTYNSYYKLYKKIEDDPQFDSRRAKSKMRQFVETHELAIEKKAEIMIDHFLEYVYRKRKINGKAKAMVVTRSVLSAIRYKEAFDRILKERNAGIEAIVAFEGSREIDGKQYSEEIMNGFPSEDIPKMFKLDKYRFLIVAEKFQTGFDEPLLHTMYVDKVLSDVKAVQTLSRLNRAYKPYKKDTFVLDFVNTAEDIKEAFEPYYKTTILSEETDPNRLNDLQDELDHYQVYTEEEVTEFLHLYVDGAEREVLDPKLEAMVERFKQLPIDDQVKFKKQARAFVRTYNFLSQLLPFNNKEWTSRAVTLQFLVAKLPKLTQDDLGEGVLNAVDLDSYRLEQNEKKHIQLEGDVVLDPSSANVGGAITDPKMEYLSEIVRDFNEKFGKNITENDSVRKFMLEELPRQVVAHEEYQNTKKYSDRQNAKITFRRILEKVFQDYMFDQFEMYQKFMEDEEFAEWYTNKMFEADYRFGDNIHN</sequence>
<dbReference type="Gene3D" id="3.90.1570.50">
    <property type="match status" value="1"/>
</dbReference>
<dbReference type="GO" id="GO:0005524">
    <property type="term" value="F:ATP binding"/>
    <property type="evidence" value="ECO:0007669"/>
    <property type="project" value="UniProtKB-KW"/>
</dbReference>
<dbReference type="GO" id="GO:0009307">
    <property type="term" value="P:DNA restriction-modification system"/>
    <property type="evidence" value="ECO:0007669"/>
    <property type="project" value="UniProtKB-KW"/>
</dbReference>
<dbReference type="Pfam" id="PF18766">
    <property type="entry name" value="SWI2_SNF2"/>
    <property type="match status" value="1"/>
</dbReference>
<organism evidence="2 3">
    <name type="scientific">Ureibacillus thermophilus</name>
    <dbReference type="NCBI Taxonomy" id="367743"/>
    <lineage>
        <taxon>Bacteria</taxon>
        <taxon>Bacillati</taxon>
        <taxon>Bacillota</taxon>
        <taxon>Bacilli</taxon>
        <taxon>Bacillales</taxon>
        <taxon>Caryophanaceae</taxon>
        <taxon>Ureibacillus</taxon>
    </lineage>
</organism>
<proteinExistence type="predicted"/>